<evidence type="ECO:0000313" key="2">
    <source>
        <dbReference type="EMBL" id="MBO3738596.1"/>
    </source>
</evidence>
<dbReference type="RefSeq" id="WP_208467764.1">
    <property type="nucleotide sequence ID" value="NZ_JAGFNS010000008.1"/>
</dbReference>
<keyword evidence="3" id="KW-1185">Reference proteome</keyword>
<proteinExistence type="inferred from homology"/>
<gene>
    <name evidence="2" type="ORF">J5X75_13805</name>
</gene>
<dbReference type="PROSITE" id="PS51353">
    <property type="entry name" value="ARSC"/>
    <property type="match status" value="1"/>
</dbReference>
<dbReference type="InterPro" id="IPR036249">
    <property type="entry name" value="Thioredoxin-like_sf"/>
</dbReference>
<dbReference type="SUPFAM" id="SSF52833">
    <property type="entry name" value="Thioredoxin-like"/>
    <property type="match status" value="1"/>
</dbReference>
<sequence length="121" mass="13277">MEIWINPECSKCRSALSILDAEQAQYTVRHYLEDPPTAPELIDVLARLGLDPWHIVRFGEPVAAELGLADWPRDATARPRWIEALAAHPALIQRPIITADDGTATVARTPEAVTSTLGRSA</sequence>
<dbReference type="EMBL" id="JAGFNS010000008">
    <property type="protein sequence ID" value="MBO3738596.1"/>
    <property type="molecule type" value="Genomic_DNA"/>
</dbReference>
<name>A0ABS3UJG1_9ACTN</name>
<dbReference type="PANTHER" id="PTHR30041:SF4">
    <property type="entry name" value="ARSENATE REDUCTASE"/>
    <property type="match status" value="1"/>
</dbReference>
<organism evidence="2 3">
    <name type="scientific">Actinoplanes flavus</name>
    <dbReference type="NCBI Taxonomy" id="2820290"/>
    <lineage>
        <taxon>Bacteria</taxon>
        <taxon>Bacillati</taxon>
        <taxon>Actinomycetota</taxon>
        <taxon>Actinomycetes</taxon>
        <taxon>Micromonosporales</taxon>
        <taxon>Micromonosporaceae</taxon>
        <taxon>Actinoplanes</taxon>
    </lineage>
</organism>
<dbReference type="InterPro" id="IPR006660">
    <property type="entry name" value="Arsenate_reductase-like"/>
</dbReference>
<protein>
    <submittedName>
        <fullName evidence="2">Arsenate reductase family protein</fullName>
    </submittedName>
</protein>
<evidence type="ECO:0000256" key="1">
    <source>
        <dbReference type="PROSITE-ProRule" id="PRU01282"/>
    </source>
</evidence>
<accession>A0ABS3UJG1</accession>
<dbReference type="PANTHER" id="PTHR30041">
    <property type="entry name" value="ARSENATE REDUCTASE"/>
    <property type="match status" value="1"/>
</dbReference>
<comment type="caution">
    <text evidence="2">The sequence shown here is derived from an EMBL/GenBank/DDBJ whole genome shotgun (WGS) entry which is preliminary data.</text>
</comment>
<dbReference type="Gene3D" id="3.40.30.10">
    <property type="entry name" value="Glutaredoxin"/>
    <property type="match status" value="1"/>
</dbReference>
<comment type="similarity">
    <text evidence="1">Belongs to the ArsC family.</text>
</comment>
<reference evidence="2 3" key="1">
    <citation type="submission" date="2021-03" db="EMBL/GenBank/DDBJ databases">
        <title>Actinoplanes flavus sp. nov., a novel actinomycete isolated from Coconut Palm rhizosphere soil.</title>
        <authorList>
            <person name="Luo X."/>
        </authorList>
    </citation>
    <scope>NUCLEOTIDE SEQUENCE [LARGE SCALE GENOMIC DNA]</scope>
    <source>
        <strain evidence="2 3">NEAU-H7</strain>
    </source>
</reference>
<evidence type="ECO:0000313" key="3">
    <source>
        <dbReference type="Proteomes" id="UP000679690"/>
    </source>
</evidence>
<dbReference type="Proteomes" id="UP000679690">
    <property type="component" value="Unassembled WGS sequence"/>
</dbReference>
<dbReference type="Pfam" id="PF03960">
    <property type="entry name" value="ArsC"/>
    <property type="match status" value="1"/>
</dbReference>